<protein>
    <submittedName>
        <fullName evidence="1">Uncharacterized protein</fullName>
    </submittedName>
</protein>
<organism evidence="1">
    <name type="scientific">Dulem virus 42</name>
    <dbReference type="NCBI Taxonomy" id="3145760"/>
    <lineage>
        <taxon>Viruses</taxon>
        <taxon>Duplodnaviria</taxon>
        <taxon>Heunggongvirae</taxon>
        <taxon>Uroviricota</taxon>
        <taxon>Caudoviricetes</taxon>
    </lineage>
</organism>
<evidence type="ECO:0000313" key="1">
    <source>
        <dbReference type="EMBL" id="XCD08343.1"/>
    </source>
</evidence>
<name>A0AAU8B9K1_9CAUD</name>
<dbReference type="EMBL" id="PP511876">
    <property type="protein sequence ID" value="XCD08343.1"/>
    <property type="molecule type" value="Genomic_DNA"/>
</dbReference>
<accession>A0AAU8B9K1</accession>
<reference evidence="1" key="1">
    <citation type="submission" date="2024-03" db="EMBL/GenBank/DDBJ databases">
        <title>Diverse circular DNA viruses in blood, oral, and fecal samples of captive lemurs.</title>
        <authorList>
            <person name="Paietta E.N."/>
            <person name="Kraberger S."/>
            <person name="Lund M.C."/>
            <person name="Custer J.M."/>
            <person name="Vargas K.M."/>
            <person name="Ehmke E.E."/>
            <person name="Yoder A.D."/>
            <person name="Varsani A."/>
        </authorList>
    </citation>
    <scope>NUCLEOTIDE SEQUENCE</scope>
    <source>
        <strain evidence="1">Duke_30FF_63</strain>
    </source>
</reference>
<sequence>MDTLDHPTESPNSLESIPLGIKFDVTVPEDSGIASYQIVRCSKSSEYTKNLMQCALSRPERQQYSTDNSGTDLKSPWYPLPFLCSQFIESVSYILPDNVNAYKEAMTLNDDNTSLFQLHSPEINLYPEDSLQALNKHDAVLNGVQFAYEAQDIYTLSYPLSGF</sequence>
<proteinExistence type="predicted"/>